<dbReference type="InterPro" id="IPR050555">
    <property type="entry name" value="Bact_Solute-Bind_Prot2"/>
</dbReference>
<feature type="domain" description="Periplasmic binding protein" evidence="3">
    <location>
        <begin position="231"/>
        <end position="372"/>
    </location>
</feature>
<evidence type="ECO:0000259" key="3">
    <source>
        <dbReference type="Pfam" id="PF13407"/>
    </source>
</evidence>
<evidence type="ECO:0000313" key="4">
    <source>
        <dbReference type="EMBL" id="EKK03774.1"/>
    </source>
</evidence>
<name>K5DLP2_RHOBT</name>
<dbReference type="Gene3D" id="3.40.50.2300">
    <property type="match status" value="2"/>
</dbReference>
<comment type="similarity">
    <text evidence="2">Belongs to the bacterial solute-binding protein 2 family.</text>
</comment>
<dbReference type="GO" id="GO:0030246">
    <property type="term" value="F:carbohydrate binding"/>
    <property type="evidence" value="ECO:0007669"/>
    <property type="project" value="TreeGrafter"/>
</dbReference>
<dbReference type="PANTHER" id="PTHR30036">
    <property type="entry name" value="D-XYLOSE-BINDING PERIPLASMIC PROTEIN"/>
    <property type="match status" value="1"/>
</dbReference>
<organism evidence="4 5">
    <name type="scientific">Rhodopirellula baltica SH28</name>
    <dbReference type="NCBI Taxonomy" id="993517"/>
    <lineage>
        <taxon>Bacteria</taxon>
        <taxon>Pseudomonadati</taxon>
        <taxon>Planctomycetota</taxon>
        <taxon>Planctomycetia</taxon>
        <taxon>Pirellulales</taxon>
        <taxon>Pirellulaceae</taxon>
        <taxon>Rhodopirellula</taxon>
    </lineage>
</organism>
<proteinExistence type="inferred from homology"/>
<comment type="subcellular location">
    <subcellularLocation>
        <location evidence="1">Cell envelope</location>
    </subcellularLocation>
</comment>
<dbReference type="AlphaFoldDB" id="K5DLP2"/>
<dbReference type="InterPro" id="IPR025997">
    <property type="entry name" value="SBP_2_dom"/>
</dbReference>
<accession>K5DLP2</accession>
<feature type="domain" description="Periplasmic binding protein" evidence="3">
    <location>
        <begin position="66"/>
        <end position="171"/>
    </location>
</feature>
<dbReference type="PANTHER" id="PTHR30036:SF7">
    <property type="entry name" value="ABC TRANSPORTER PERIPLASMIC-BINDING PROTEIN YPHF"/>
    <property type="match status" value="1"/>
</dbReference>
<dbReference type="Proteomes" id="UP000007993">
    <property type="component" value="Unassembled WGS sequence"/>
</dbReference>
<dbReference type="PROSITE" id="PS51257">
    <property type="entry name" value="PROKAR_LIPOPROTEIN"/>
    <property type="match status" value="1"/>
</dbReference>
<sequence>MLDWLRFVFGSLSRMVAMARYWLGCLGLILVIGCSKSDSSSTVKTQSGSDVVADASADATGFPRQCGDYTVLGILTDNQDNSKAKENAETTLLRHPNVACLVGLWSQNTPMILAGLRSSDAIGKVAVVGFDEHPDTLAGIRDQSVYGTIVQQPYAFGYRSVQWLTTMAKGGEVEVPESGMIIIPHRSVTGANVNEFAADIDAIKSGKGPILSGEQQIDGSGVRVAYITNSLDPFWTLADAGCKRAAEQFGCEVDVQMPSSGSIEEQKRFLESNVAAKVDGIAISPIDPENQVAMINDACKVTTVICQDSDAPASRRKFYLGTSNYLAGRAAGKLIQEAIPEGGEVMLFVGKMEVLNAQERSQGIMDELAGKPIPAILQGN</sequence>
<comment type="caution">
    <text evidence="4">The sequence shown here is derived from an EMBL/GenBank/DDBJ whole genome shotgun (WGS) entry which is preliminary data.</text>
</comment>
<reference evidence="4 5" key="1">
    <citation type="journal article" date="2013" name="Mar. Genomics">
        <title>Expression of sulfatases in Rhodopirellula baltica and the diversity of sulfatases in the genus Rhodopirellula.</title>
        <authorList>
            <person name="Wegner C.E."/>
            <person name="Richter-Heitmann T."/>
            <person name="Klindworth A."/>
            <person name="Klockow C."/>
            <person name="Richter M."/>
            <person name="Achstetter T."/>
            <person name="Glockner F.O."/>
            <person name="Harder J."/>
        </authorList>
    </citation>
    <scope>NUCLEOTIDE SEQUENCE [LARGE SCALE GENOMIC DNA]</scope>
    <source>
        <strain evidence="4 5">SH28</strain>
    </source>
</reference>
<evidence type="ECO:0000313" key="5">
    <source>
        <dbReference type="Proteomes" id="UP000007993"/>
    </source>
</evidence>
<protein>
    <submittedName>
        <fullName evidence="4">Sugar (D-ribose) ABC transporter</fullName>
    </submittedName>
</protein>
<dbReference type="SUPFAM" id="SSF53822">
    <property type="entry name" value="Periplasmic binding protein-like I"/>
    <property type="match status" value="2"/>
</dbReference>
<evidence type="ECO:0000256" key="1">
    <source>
        <dbReference type="ARBA" id="ARBA00004196"/>
    </source>
</evidence>
<gene>
    <name evidence="4" type="ORF">RBSH_00903</name>
</gene>
<dbReference type="EMBL" id="AMCW01000021">
    <property type="protein sequence ID" value="EKK03774.1"/>
    <property type="molecule type" value="Genomic_DNA"/>
</dbReference>
<dbReference type="PATRIC" id="fig|993517.3.peg.984"/>
<dbReference type="GO" id="GO:0030288">
    <property type="term" value="C:outer membrane-bounded periplasmic space"/>
    <property type="evidence" value="ECO:0007669"/>
    <property type="project" value="TreeGrafter"/>
</dbReference>
<dbReference type="Pfam" id="PF13407">
    <property type="entry name" value="Peripla_BP_4"/>
    <property type="match status" value="2"/>
</dbReference>
<dbReference type="InterPro" id="IPR028082">
    <property type="entry name" value="Peripla_BP_I"/>
</dbReference>
<evidence type="ECO:0000256" key="2">
    <source>
        <dbReference type="ARBA" id="ARBA00007639"/>
    </source>
</evidence>